<feature type="compositionally biased region" description="Polar residues" evidence="1">
    <location>
        <begin position="384"/>
        <end position="393"/>
    </location>
</feature>
<feature type="region of interest" description="Disordered" evidence="1">
    <location>
        <begin position="251"/>
        <end position="343"/>
    </location>
</feature>
<dbReference type="GO" id="GO:0000712">
    <property type="term" value="P:resolution of meiotic recombination intermediates"/>
    <property type="evidence" value="ECO:0007669"/>
    <property type="project" value="EnsemblFungi"/>
</dbReference>
<dbReference type="PANTHER" id="PTHR28535">
    <property type="entry name" value="ZINC FINGER GRF-TYPE CONTAINING 1"/>
    <property type="match status" value="1"/>
</dbReference>
<dbReference type="AlphaFoldDB" id="S9VUZ9"/>
<dbReference type="GeneID" id="25037800"/>
<dbReference type="GO" id="GO:0005634">
    <property type="term" value="C:nucleus"/>
    <property type="evidence" value="ECO:0007669"/>
    <property type="project" value="TreeGrafter"/>
</dbReference>
<proteinExistence type="predicted"/>
<dbReference type="Proteomes" id="UP000015464">
    <property type="component" value="Unassembled WGS sequence"/>
</dbReference>
<keyword evidence="4" id="KW-1185">Reference proteome</keyword>
<feature type="compositionally biased region" description="Polar residues" evidence="1">
    <location>
        <begin position="187"/>
        <end position="218"/>
    </location>
</feature>
<feature type="compositionally biased region" description="Low complexity" evidence="1">
    <location>
        <begin position="307"/>
        <end position="320"/>
    </location>
</feature>
<evidence type="ECO:0000313" key="4">
    <source>
        <dbReference type="Proteomes" id="UP000015464"/>
    </source>
</evidence>
<accession>S9VUZ9</accession>
<feature type="compositionally biased region" description="Polar residues" evidence="1">
    <location>
        <begin position="114"/>
        <end position="141"/>
    </location>
</feature>
<evidence type="ECO:0000259" key="2">
    <source>
        <dbReference type="Pfam" id="PF10382"/>
    </source>
</evidence>
<organism evidence="3 4">
    <name type="scientific">Schizosaccharomyces cryophilus (strain OY26 / ATCC MYA-4695 / CBS 11777 / NBRC 106824 / NRRL Y48691)</name>
    <name type="common">Fission yeast</name>
    <dbReference type="NCBI Taxonomy" id="653667"/>
    <lineage>
        <taxon>Eukaryota</taxon>
        <taxon>Fungi</taxon>
        <taxon>Dikarya</taxon>
        <taxon>Ascomycota</taxon>
        <taxon>Taphrinomycotina</taxon>
        <taxon>Schizosaccharomycetes</taxon>
        <taxon>Schizosaccharomycetales</taxon>
        <taxon>Schizosaccharomycetaceae</taxon>
        <taxon>Schizosaccharomyces</taxon>
    </lineage>
</organism>
<reference evidence="3 4" key="1">
    <citation type="journal article" date="2011" name="Science">
        <title>Comparative functional genomics of the fission yeasts.</title>
        <authorList>
            <person name="Rhind N."/>
            <person name="Chen Z."/>
            <person name="Yassour M."/>
            <person name="Thompson D.A."/>
            <person name="Haas B.J."/>
            <person name="Habib N."/>
            <person name="Wapinski I."/>
            <person name="Roy S."/>
            <person name="Lin M.F."/>
            <person name="Heiman D.I."/>
            <person name="Young S.K."/>
            <person name="Furuya K."/>
            <person name="Guo Y."/>
            <person name="Pidoux A."/>
            <person name="Chen H.M."/>
            <person name="Robbertse B."/>
            <person name="Goldberg J.M."/>
            <person name="Aoki K."/>
            <person name="Bayne E.H."/>
            <person name="Berlin A.M."/>
            <person name="Desjardins C.A."/>
            <person name="Dobbs E."/>
            <person name="Dukaj L."/>
            <person name="Fan L."/>
            <person name="FitzGerald M.G."/>
            <person name="French C."/>
            <person name="Gujja S."/>
            <person name="Hansen K."/>
            <person name="Keifenheim D."/>
            <person name="Levin J.Z."/>
            <person name="Mosher R.A."/>
            <person name="Mueller C.A."/>
            <person name="Pfiffner J."/>
            <person name="Priest M."/>
            <person name="Russ C."/>
            <person name="Smialowska A."/>
            <person name="Swoboda P."/>
            <person name="Sykes S.M."/>
            <person name="Vaughn M."/>
            <person name="Vengrova S."/>
            <person name="Yoder R."/>
            <person name="Zeng Q."/>
            <person name="Allshire R."/>
            <person name="Baulcombe D."/>
            <person name="Birren B.W."/>
            <person name="Brown W."/>
            <person name="Ekwall K."/>
            <person name="Kellis M."/>
            <person name="Leatherwood J."/>
            <person name="Levin H."/>
            <person name="Margalit H."/>
            <person name="Martienssen R."/>
            <person name="Nieduszynski C.A."/>
            <person name="Spatafora J.W."/>
            <person name="Friedman N."/>
            <person name="Dalgaard J.Z."/>
            <person name="Baumann P."/>
            <person name="Niki H."/>
            <person name="Regev A."/>
            <person name="Nusbaum C."/>
        </authorList>
    </citation>
    <scope>NUCLEOTIDE SEQUENCE [LARGE SCALE GENOMIC DNA]</scope>
    <source>
        <strain evidence="4">OY26 / ATCC MYA-4695 / CBS 11777 / NBRC 106824 / NRRL Y48691</strain>
    </source>
</reference>
<feature type="region of interest" description="Disordered" evidence="1">
    <location>
        <begin position="483"/>
        <end position="507"/>
    </location>
</feature>
<feature type="region of interest" description="Disordered" evidence="1">
    <location>
        <begin position="628"/>
        <end position="655"/>
    </location>
</feature>
<feature type="compositionally biased region" description="Acidic residues" evidence="1">
    <location>
        <begin position="260"/>
        <end position="271"/>
    </location>
</feature>
<dbReference type="GO" id="GO:0006302">
    <property type="term" value="P:double-strand break repair"/>
    <property type="evidence" value="ECO:0007669"/>
    <property type="project" value="EnsemblFungi"/>
</dbReference>
<feature type="compositionally biased region" description="Polar residues" evidence="1">
    <location>
        <begin position="483"/>
        <end position="506"/>
    </location>
</feature>
<protein>
    <submittedName>
        <fullName evidence="3">Meiotic chromosome segregation protein</fullName>
    </submittedName>
</protein>
<dbReference type="RefSeq" id="XP_013025352.1">
    <property type="nucleotide sequence ID" value="XM_013169898.1"/>
</dbReference>
<dbReference type="OrthoDB" id="6513042at2759"/>
<dbReference type="eggNOG" id="ENOG502S77U">
    <property type="taxonomic scope" value="Eukaryota"/>
</dbReference>
<dbReference type="GO" id="GO:0035861">
    <property type="term" value="C:site of double-strand break"/>
    <property type="evidence" value="ECO:0007669"/>
    <property type="project" value="EnsemblFungi"/>
</dbReference>
<feature type="region of interest" description="Disordered" evidence="1">
    <location>
        <begin position="411"/>
        <end position="456"/>
    </location>
</feature>
<feature type="region of interest" description="Disordered" evidence="1">
    <location>
        <begin position="111"/>
        <end position="218"/>
    </location>
</feature>
<evidence type="ECO:0000256" key="1">
    <source>
        <dbReference type="SAM" id="MobiDB-lite"/>
    </source>
</evidence>
<dbReference type="Pfam" id="PF10382">
    <property type="entry name" value="ZGRF1-like_N"/>
    <property type="match status" value="1"/>
</dbReference>
<feature type="compositionally biased region" description="Polar residues" evidence="1">
    <location>
        <begin position="334"/>
        <end position="343"/>
    </location>
</feature>
<evidence type="ECO:0000313" key="3">
    <source>
        <dbReference type="EMBL" id="EPY50014.1"/>
    </source>
</evidence>
<name>S9VUZ9_SCHCR</name>
<dbReference type="InterPro" id="IPR052800">
    <property type="entry name" value="DNA_Repair_Helicase_ZGRF1"/>
</dbReference>
<dbReference type="PANTHER" id="PTHR28535:SF1">
    <property type="entry name" value="PROTEIN ZGRF1"/>
    <property type="match status" value="1"/>
</dbReference>
<dbReference type="InterPro" id="IPR018838">
    <property type="entry name" value="ZGRF1-like_N"/>
</dbReference>
<dbReference type="EMBL" id="KE546994">
    <property type="protein sequence ID" value="EPY50014.1"/>
    <property type="molecule type" value="Genomic_DNA"/>
</dbReference>
<sequence>MATVANVLHYQVLWTSDKVKKSKVWKDGTMRFHTFNNHGILYDSQNRVIDESFIFNQKIQIDAHLELNRTLIYVEDLQATTSKEIPPLPSKSATAYKDISARPLYLTKPFHGPSRSSSFNPPYQQPSVVKSTNEAGQSSLLQEEFPSFQEHNSPHRSFSSSKPFLHGNKSAENGVSTAAKKNFVPPMSSTSAPISSEKTYSSLPKPSHNSTSFKPPFKNNLTTTTVPLDSLKHQVSKPTRIACIPVLRRPRSPSNVLQDDPLENFDEDNIDSDFFSSPSPDYESTPPFLNEPMDAGHPLGNSNPLFSSSLSEPMLTSSGSASGPTLPPCDGKTDTSPSFEKSLSFPSLENSFINRNETHAASVKRNPVPRLPMPRLRKPVGKRNNFSNVTVSDPSKNLYERAMRSTSMLAAQPNLPESTDPEIPNSPEFLESDNEEDSHTERTNSKNPETAAPITLPNNKIFKPATFRPPSFVSKPSLPNAVTDSNTRNQFSSPCSVPKPDSSTMKPVSHLHSALTKPSGPSLRTGLFVYGKYSKQFHNAKDKGKVETSQKGFVSSALPTSQKTTSKPFTAPLSRASGNFVSPLQTETVNNSISANSLNPLTTFHNTLSLNTERSEEVDSTAMLIKKGNNVTTSSPSSSPRRKVPAGSLRKQYTSSPIQRFSSECKDLPFVNSIAISSTTSKIKRVKLSMLRFKSRNTKPTTTSIEEEENDFI</sequence>
<feature type="region of interest" description="Disordered" evidence="1">
    <location>
        <begin position="358"/>
        <end position="393"/>
    </location>
</feature>
<gene>
    <name evidence="3" type="ORF">SPOG_03483</name>
</gene>
<dbReference type="HOGENOM" id="CLU_387406_0_0_1"/>
<feature type="compositionally biased region" description="Low complexity" evidence="1">
    <location>
        <begin position="272"/>
        <end position="281"/>
    </location>
</feature>
<dbReference type="OMA" id="DGTMRFH"/>
<feature type="compositionally biased region" description="Polar residues" evidence="1">
    <location>
        <begin position="149"/>
        <end position="162"/>
    </location>
</feature>
<feature type="domain" description="5'-3' DNA helicase ZGRF1-like N-terminal" evidence="2">
    <location>
        <begin position="7"/>
        <end position="85"/>
    </location>
</feature>